<name>A0A6G4U7R1_9ACTN</name>
<dbReference type="InterPro" id="IPR015443">
    <property type="entry name" value="Aldose_1-epimerase"/>
</dbReference>
<comment type="caution">
    <text evidence="13">The sequence shown here is derived from an EMBL/GenBank/DDBJ whole genome shotgun (WGS) entry which is preliminary data.</text>
</comment>
<dbReference type="Gene3D" id="2.70.98.10">
    <property type="match status" value="1"/>
</dbReference>
<gene>
    <name evidence="13" type="ORF">G5C51_26425</name>
</gene>
<feature type="active site" description="Proton acceptor" evidence="9">
    <location>
        <position position="331"/>
    </location>
</feature>
<comment type="catalytic activity">
    <reaction evidence="1 8">
        <text>alpha-D-glucose = beta-D-glucose</text>
        <dbReference type="Rhea" id="RHEA:10264"/>
        <dbReference type="ChEBI" id="CHEBI:15903"/>
        <dbReference type="ChEBI" id="CHEBI:17925"/>
        <dbReference type="EC" id="5.1.3.3"/>
    </reaction>
</comment>
<dbReference type="RefSeq" id="WP_165240722.1">
    <property type="nucleotide sequence ID" value="NZ_JAAKZV010000142.1"/>
</dbReference>
<reference evidence="13 14" key="1">
    <citation type="submission" date="2020-02" db="EMBL/GenBank/DDBJ databases">
        <title>Whole-genome analyses of novel actinobacteria.</title>
        <authorList>
            <person name="Sahin N."/>
        </authorList>
    </citation>
    <scope>NUCLEOTIDE SEQUENCE [LARGE SCALE GENOMIC DNA]</scope>
    <source>
        <strain evidence="13 14">A7024</strain>
    </source>
</reference>
<keyword evidence="7 8" id="KW-0119">Carbohydrate metabolism</keyword>
<dbReference type="GO" id="GO:0033499">
    <property type="term" value="P:galactose catabolic process via UDP-galactose, Leloir pathway"/>
    <property type="evidence" value="ECO:0007669"/>
    <property type="project" value="TreeGrafter"/>
</dbReference>
<evidence type="ECO:0000256" key="6">
    <source>
        <dbReference type="ARBA" id="ARBA00023235"/>
    </source>
</evidence>
<evidence type="ECO:0000256" key="4">
    <source>
        <dbReference type="ARBA" id="ARBA00013185"/>
    </source>
</evidence>
<evidence type="ECO:0000256" key="9">
    <source>
        <dbReference type="PIRSR" id="PIRSR005096-1"/>
    </source>
</evidence>
<feature type="binding site" evidence="11">
    <location>
        <begin position="92"/>
        <end position="93"/>
    </location>
    <ligand>
        <name>beta-D-galactose</name>
        <dbReference type="ChEBI" id="CHEBI:27667"/>
    </ligand>
</feature>
<protein>
    <recommendedName>
        <fullName evidence="5 8">Aldose 1-epimerase</fullName>
        <ecNumber evidence="4 8">5.1.3.3</ecNumber>
    </recommendedName>
</protein>
<dbReference type="PIRSF" id="PIRSF005096">
    <property type="entry name" value="GALM"/>
    <property type="match status" value="1"/>
</dbReference>
<dbReference type="SUPFAM" id="SSF74650">
    <property type="entry name" value="Galactose mutarotase-like"/>
    <property type="match status" value="1"/>
</dbReference>
<evidence type="ECO:0000256" key="10">
    <source>
        <dbReference type="PIRSR" id="PIRSR005096-2"/>
    </source>
</evidence>
<dbReference type="GO" id="GO:0005737">
    <property type="term" value="C:cytoplasm"/>
    <property type="evidence" value="ECO:0007669"/>
    <property type="project" value="TreeGrafter"/>
</dbReference>
<keyword evidence="6 8" id="KW-0413">Isomerase</keyword>
<dbReference type="PANTHER" id="PTHR10091">
    <property type="entry name" value="ALDOSE-1-EPIMERASE"/>
    <property type="match status" value="1"/>
</dbReference>
<dbReference type="NCBIfam" id="NF008277">
    <property type="entry name" value="PRK11055.1"/>
    <property type="match status" value="1"/>
</dbReference>
<dbReference type="Proteomes" id="UP000481583">
    <property type="component" value="Unassembled WGS sequence"/>
</dbReference>
<evidence type="ECO:0000256" key="12">
    <source>
        <dbReference type="SAM" id="MobiDB-lite"/>
    </source>
</evidence>
<organism evidence="13 14">
    <name type="scientific">Streptomyces coryli</name>
    <dbReference type="NCBI Taxonomy" id="1128680"/>
    <lineage>
        <taxon>Bacteria</taxon>
        <taxon>Bacillati</taxon>
        <taxon>Actinomycetota</taxon>
        <taxon>Actinomycetes</taxon>
        <taxon>Kitasatosporales</taxon>
        <taxon>Streptomycetaceae</taxon>
        <taxon>Streptomyces</taxon>
    </lineage>
</organism>
<feature type="region of interest" description="Disordered" evidence="12">
    <location>
        <begin position="1"/>
        <end position="24"/>
    </location>
</feature>
<evidence type="ECO:0000256" key="2">
    <source>
        <dbReference type="ARBA" id="ARBA00005028"/>
    </source>
</evidence>
<keyword evidence="14" id="KW-1185">Reference proteome</keyword>
<evidence type="ECO:0000256" key="1">
    <source>
        <dbReference type="ARBA" id="ARBA00001614"/>
    </source>
</evidence>
<dbReference type="InterPro" id="IPR018052">
    <property type="entry name" value="Ald1_epimerase_CS"/>
</dbReference>
<dbReference type="PROSITE" id="PS00545">
    <property type="entry name" value="ALDOSE_1_EPIMERASE"/>
    <property type="match status" value="1"/>
</dbReference>
<evidence type="ECO:0000313" key="14">
    <source>
        <dbReference type="Proteomes" id="UP000481583"/>
    </source>
</evidence>
<feature type="active site" description="Proton donor" evidence="9">
    <location>
        <position position="193"/>
    </location>
</feature>
<dbReference type="PANTHER" id="PTHR10091:SF0">
    <property type="entry name" value="GALACTOSE MUTAROTASE"/>
    <property type="match status" value="1"/>
</dbReference>
<dbReference type="InterPro" id="IPR047215">
    <property type="entry name" value="Galactose_mutarotase-like"/>
</dbReference>
<comment type="pathway">
    <text evidence="2 8">Carbohydrate metabolism; hexose metabolism.</text>
</comment>
<dbReference type="InterPro" id="IPR011013">
    <property type="entry name" value="Gal_mutarotase_sf_dom"/>
</dbReference>
<accession>A0A6G4U7R1</accession>
<feature type="compositionally biased region" description="Polar residues" evidence="12">
    <location>
        <begin position="1"/>
        <end position="17"/>
    </location>
</feature>
<dbReference type="EC" id="5.1.3.3" evidence="4 8"/>
<dbReference type="GO" id="GO:0006006">
    <property type="term" value="P:glucose metabolic process"/>
    <property type="evidence" value="ECO:0007669"/>
    <property type="project" value="TreeGrafter"/>
</dbReference>
<dbReference type="AlphaFoldDB" id="A0A6G4U7R1"/>
<sequence length="366" mass="38933">MTASASPTAPDQPSATSEPFGKLDDGTRVDRWTLTAGGTRVRVLTYGGIVQSVEVPDRRGELANVVLGLATLDDYTEHTGPYFGALVGRYANRIRGGAFELDGRTYRLARNNEPNCLHGGELGFDKRVWAAAAGATGDGGVTLTLTRTSPDGEEGFPGNLAVTATYTVTATGALRLDYAATTDAPTVVSLTNHSYWNLDGEGMGSAEAHEVRIDAARYTVNDATSCPTGEFAEVAGTPLDFRTPKPVGRDLREGHPQLLIGQGYDQNYALDKGRTATAEPAAELHSPASGRVLTVATTEPGLQLYTANFILPEFTGTSGRMYRPGDGVALETQHFPDSPNQQHFPSVVLRPGESYASTTEYAFGVR</sequence>
<dbReference type="UniPathway" id="UPA00242"/>
<evidence type="ECO:0000256" key="11">
    <source>
        <dbReference type="PIRSR" id="PIRSR005096-3"/>
    </source>
</evidence>
<evidence type="ECO:0000256" key="8">
    <source>
        <dbReference type="PIRNR" id="PIRNR005096"/>
    </source>
</evidence>
<comment type="similarity">
    <text evidence="3 8">Belongs to the aldose epimerase family.</text>
</comment>
<dbReference type="GO" id="GO:0004034">
    <property type="term" value="F:aldose 1-epimerase activity"/>
    <property type="evidence" value="ECO:0007669"/>
    <property type="project" value="UniProtKB-EC"/>
</dbReference>
<evidence type="ECO:0000313" key="13">
    <source>
        <dbReference type="EMBL" id="NGN67428.1"/>
    </source>
</evidence>
<feature type="binding site" evidence="10">
    <location>
        <position position="265"/>
    </location>
    <ligand>
        <name>beta-D-galactose</name>
        <dbReference type="ChEBI" id="CHEBI:27667"/>
    </ligand>
</feature>
<evidence type="ECO:0000256" key="7">
    <source>
        <dbReference type="ARBA" id="ARBA00023277"/>
    </source>
</evidence>
<dbReference type="CDD" id="cd09019">
    <property type="entry name" value="galactose_mutarotase_like"/>
    <property type="match status" value="1"/>
</dbReference>
<dbReference type="Pfam" id="PF01263">
    <property type="entry name" value="Aldose_epim"/>
    <property type="match status" value="1"/>
</dbReference>
<evidence type="ECO:0000256" key="3">
    <source>
        <dbReference type="ARBA" id="ARBA00006206"/>
    </source>
</evidence>
<dbReference type="EMBL" id="JAAKZV010000142">
    <property type="protein sequence ID" value="NGN67428.1"/>
    <property type="molecule type" value="Genomic_DNA"/>
</dbReference>
<proteinExistence type="inferred from homology"/>
<dbReference type="InterPro" id="IPR014718">
    <property type="entry name" value="GH-type_carb-bd"/>
</dbReference>
<evidence type="ECO:0000256" key="5">
    <source>
        <dbReference type="ARBA" id="ARBA00014165"/>
    </source>
</evidence>
<dbReference type="GO" id="GO:0030246">
    <property type="term" value="F:carbohydrate binding"/>
    <property type="evidence" value="ECO:0007669"/>
    <property type="project" value="InterPro"/>
</dbReference>
<feature type="binding site" evidence="11">
    <location>
        <begin position="193"/>
        <end position="195"/>
    </location>
    <ligand>
        <name>beta-D-galactose</name>
        <dbReference type="ChEBI" id="CHEBI:27667"/>
    </ligand>
</feature>
<dbReference type="InterPro" id="IPR008183">
    <property type="entry name" value="Aldose_1/G6P_1-epimerase"/>
</dbReference>